<dbReference type="AlphaFoldDB" id="A0AAD5XAN0"/>
<dbReference type="EMBL" id="JADGJH010003647">
    <property type="protein sequence ID" value="KAJ3089627.1"/>
    <property type="molecule type" value="Genomic_DNA"/>
</dbReference>
<comment type="caution">
    <text evidence="2">The sequence shown here is derived from an EMBL/GenBank/DDBJ whole genome shotgun (WGS) entry which is preliminary data.</text>
</comment>
<sequence>MFYDIPKGVVKGIYQARLQKMIDGIDRSGSDSDDELELLHIKGLNSTESVAEPVSNDKNKKIGEDFTAIANGLWKYMFDTHHMGFRSLILCFVSMGYFIGSGIPVLAFISAASGTGNVLFWSGQRLAMLKQSTFWTREGYIALATNTTKYPTIYFPTSNLSATDMLNNLEWLEDGVMYGSTMMDITPITKMTFTDAQVQLSLNNACVSDSPSDCSTYWSGLMTRGLHAVISKYILQASLILNMVQQVNAQSGGPTAAQISYIDGLVAQLRQLDIQYLTPSLVASMNLFSQPVADSANSFYSLHLGVTVCFVIAA</sequence>
<evidence type="ECO:0000256" key="1">
    <source>
        <dbReference type="SAM" id="Phobius"/>
    </source>
</evidence>
<keyword evidence="1" id="KW-0812">Transmembrane</keyword>
<keyword evidence="3" id="KW-1185">Reference proteome</keyword>
<feature type="non-terminal residue" evidence="2">
    <location>
        <position position="314"/>
    </location>
</feature>
<keyword evidence="1" id="KW-0472">Membrane</keyword>
<evidence type="ECO:0000313" key="3">
    <source>
        <dbReference type="Proteomes" id="UP001211907"/>
    </source>
</evidence>
<keyword evidence="1" id="KW-1133">Transmembrane helix</keyword>
<name>A0AAD5XAN0_9FUNG</name>
<evidence type="ECO:0000313" key="2">
    <source>
        <dbReference type="EMBL" id="KAJ3089627.1"/>
    </source>
</evidence>
<dbReference type="Proteomes" id="UP001211907">
    <property type="component" value="Unassembled WGS sequence"/>
</dbReference>
<feature type="transmembrane region" description="Helical" evidence="1">
    <location>
        <begin position="83"/>
        <end position="99"/>
    </location>
</feature>
<gene>
    <name evidence="2" type="ORF">HK100_007697</name>
</gene>
<reference evidence="2" key="1">
    <citation type="submission" date="2020-05" db="EMBL/GenBank/DDBJ databases">
        <title>Phylogenomic resolution of chytrid fungi.</title>
        <authorList>
            <person name="Stajich J.E."/>
            <person name="Amses K."/>
            <person name="Simmons R."/>
            <person name="Seto K."/>
            <person name="Myers J."/>
            <person name="Bonds A."/>
            <person name="Quandt C.A."/>
            <person name="Barry K."/>
            <person name="Liu P."/>
            <person name="Grigoriev I."/>
            <person name="Longcore J.E."/>
            <person name="James T.Y."/>
        </authorList>
    </citation>
    <scope>NUCLEOTIDE SEQUENCE</scope>
    <source>
        <strain evidence="2">JEL0513</strain>
    </source>
</reference>
<organism evidence="2 3">
    <name type="scientific">Physocladia obscura</name>
    <dbReference type="NCBI Taxonomy" id="109957"/>
    <lineage>
        <taxon>Eukaryota</taxon>
        <taxon>Fungi</taxon>
        <taxon>Fungi incertae sedis</taxon>
        <taxon>Chytridiomycota</taxon>
        <taxon>Chytridiomycota incertae sedis</taxon>
        <taxon>Chytridiomycetes</taxon>
        <taxon>Chytridiales</taxon>
        <taxon>Chytriomycetaceae</taxon>
        <taxon>Physocladia</taxon>
    </lineage>
</organism>
<protein>
    <submittedName>
        <fullName evidence="2">Uncharacterized protein</fullName>
    </submittedName>
</protein>
<accession>A0AAD5XAN0</accession>
<proteinExistence type="predicted"/>